<dbReference type="InterPro" id="IPR001254">
    <property type="entry name" value="Trypsin_dom"/>
</dbReference>
<proteinExistence type="predicted"/>
<dbReference type="GO" id="GO:0004252">
    <property type="term" value="F:serine-type endopeptidase activity"/>
    <property type="evidence" value="ECO:0007669"/>
    <property type="project" value="InterPro"/>
</dbReference>
<protein>
    <submittedName>
        <fullName evidence="2">(apollo) hypothetical protein</fullName>
    </submittedName>
</protein>
<sequence length="598" mass="69522">MITNRNNRFANFDIINKLNFNTNHRLIRAEIKSVQPKNPRPRQELPTNKLSKQQNEQLVLTLTDKFTELEEYAKIAGTQEKYNWIETTIKVQLQHINKIKPDPRNVLTTSTMKLLEQRNQLINTKDINDRRKHIAKISKDINESIRKDSKRRRMEIIEQHVTKTGGFKNANKELTNSKDWIAKIKNDSGEYSYHRKKILGIVISHFRKIYEHNIAQDEDDLEETSNVSNILMSGELTTSPVILITRQLVIGAAVEIASLPKKDFRARSKVILGHNCTGPTIKVLDYTYHPDFQKTTFSSLVLIQLDILVLGQELRPICPPPNKIYKPEFYAMSLSRDCMESRINIYKMTYVDTKECKQFYRRSGLDEKSVWPKYTVCAKALRGGECLWQSGVFLVMKQDNRWMLAGFGVHGPGCESPARFLDYGMYHQWVRTVIERIGRPAITRLAPNVIIMRRRLTNVQRFGPCDAEETRAEIYTDHTAILPFSPKARTAYLNFTILSTYEYSCIVFRCNQNTNAVPTIHLRRLCLASRPACYQFSTLQIDFDIVIVYFDNVEYHVNVYGEEIKFLDSKRINVYANRNLRPPPINETYRVGWHTGWG</sequence>
<dbReference type="Proteomes" id="UP000691718">
    <property type="component" value="Unassembled WGS sequence"/>
</dbReference>
<keyword evidence="3" id="KW-1185">Reference proteome</keyword>
<dbReference type="PROSITE" id="PS50240">
    <property type="entry name" value="TRYPSIN_DOM"/>
    <property type="match status" value="1"/>
</dbReference>
<dbReference type="OrthoDB" id="7491732at2759"/>
<reference evidence="2" key="1">
    <citation type="submission" date="2021-04" db="EMBL/GenBank/DDBJ databases">
        <authorList>
            <person name="Tunstrom K."/>
        </authorList>
    </citation>
    <scope>NUCLEOTIDE SEQUENCE</scope>
</reference>
<feature type="domain" description="Peptidase S1" evidence="1">
    <location>
        <begin position="163"/>
        <end position="435"/>
    </location>
</feature>
<evidence type="ECO:0000259" key="1">
    <source>
        <dbReference type="PROSITE" id="PS50240"/>
    </source>
</evidence>
<comment type="caution">
    <text evidence="2">The sequence shown here is derived from an EMBL/GenBank/DDBJ whole genome shotgun (WGS) entry which is preliminary data.</text>
</comment>
<dbReference type="AlphaFoldDB" id="A0A8S3X0H2"/>
<evidence type="ECO:0000313" key="2">
    <source>
        <dbReference type="EMBL" id="CAG4994766.1"/>
    </source>
</evidence>
<accession>A0A8S3X0H2</accession>
<organism evidence="2 3">
    <name type="scientific">Parnassius apollo</name>
    <name type="common">Apollo butterfly</name>
    <name type="synonym">Papilio apollo</name>
    <dbReference type="NCBI Taxonomy" id="110799"/>
    <lineage>
        <taxon>Eukaryota</taxon>
        <taxon>Metazoa</taxon>
        <taxon>Ecdysozoa</taxon>
        <taxon>Arthropoda</taxon>
        <taxon>Hexapoda</taxon>
        <taxon>Insecta</taxon>
        <taxon>Pterygota</taxon>
        <taxon>Neoptera</taxon>
        <taxon>Endopterygota</taxon>
        <taxon>Lepidoptera</taxon>
        <taxon>Glossata</taxon>
        <taxon>Ditrysia</taxon>
        <taxon>Papilionoidea</taxon>
        <taxon>Papilionidae</taxon>
        <taxon>Parnassiinae</taxon>
        <taxon>Parnassini</taxon>
        <taxon>Parnassius</taxon>
        <taxon>Parnassius</taxon>
    </lineage>
</organism>
<evidence type="ECO:0000313" key="3">
    <source>
        <dbReference type="Proteomes" id="UP000691718"/>
    </source>
</evidence>
<dbReference type="GO" id="GO:0006508">
    <property type="term" value="P:proteolysis"/>
    <property type="evidence" value="ECO:0007669"/>
    <property type="project" value="InterPro"/>
</dbReference>
<name>A0A8S3X0H2_PARAO</name>
<gene>
    <name evidence="2" type="ORF">PAPOLLO_LOCUS12674</name>
</gene>
<dbReference type="EMBL" id="CAJQZP010000898">
    <property type="protein sequence ID" value="CAG4994766.1"/>
    <property type="molecule type" value="Genomic_DNA"/>
</dbReference>